<keyword evidence="2" id="KW-0812">Transmembrane</keyword>
<dbReference type="OrthoDB" id="8912835at2"/>
<name>A0A844B7L8_9BURK</name>
<feature type="transmembrane region" description="Helical" evidence="2">
    <location>
        <begin position="69"/>
        <end position="86"/>
    </location>
</feature>
<keyword evidence="4" id="KW-1185">Reference proteome</keyword>
<dbReference type="AlphaFoldDB" id="A0A844B7L8"/>
<dbReference type="EMBL" id="WJBU01000004">
    <property type="protein sequence ID" value="MRD46531.1"/>
    <property type="molecule type" value="Genomic_DNA"/>
</dbReference>
<evidence type="ECO:0000256" key="2">
    <source>
        <dbReference type="SAM" id="Phobius"/>
    </source>
</evidence>
<comment type="caution">
    <text evidence="3">The sequence shown here is derived from an EMBL/GenBank/DDBJ whole genome shotgun (WGS) entry which is preliminary data.</text>
</comment>
<accession>A0A844B7L8</accession>
<reference evidence="3 4" key="1">
    <citation type="submission" date="2019-11" db="EMBL/GenBank/DDBJ databases">
        <title>Caenimonas koreensis gen. nov., sp. nov., isolated from activated sludge.</title>
        <authorList>
            <person name="Seung H.R."/>
        </authorList>
    </citation>
    <scope>NUCLEOTIDE SEQUENCE [LARGE SCALE GENOMIC DNA]</scope>
    <source>
        <strain evidence="3 4">EMB320</strain>
    </source>
</reference>
<sequence>MNTETTDNYTATSPSAVLNGANSDGTVRKVAQKAHNAVDSIEQVVGKSAEHVVSWQQEYGNLAREQVRANPLAIVVGAFAIGYLFAKI</sequence>
<feature type="region of interest" description="Disordered" evidence="1">
    <location>
        <begin position="1"/>
        <end position="22"/>
    </location>
</feature>
<protein>
    <recommendedName>
        <fullName evidence="5">DUF883 domain-containing protein</fullName>
    </recommendedName>
</protein>
<keyword evidence="2" id="KW-1133">Transmembrane helix</keyword>
<evidence type="ECO:0000256" key="1">
    <source>
        <dbReference type="SAM" id="MobiDB-lite"/>
    </source>
</evidence>
<dbReference type="Proteomes" id="UP000487350">
    <property type="component" value="Unassembled WGS sequence"/>
</dbReference>
<evidence type="ECO:0000313" key="4">
    <source>
        <dbReference type="Proteomes" id="UP000487350"/>
    </source>
</evidence>
<organism evidence="3 4">
    <name type="scientific">Caenimonas koreensis DSM 17982</name>
    <dbReference type="NCBI Taxonomy" id="1121255"/>
    <lineage>
        <taxon>Bacteria</taxon>
        <taxon>Pseudomonadati</taxon>
        <taxon>Pseudomonadota</taxon>
        <taxon>Betaproteobacteria</taxon>
        <taxon>Burkholderiales</taxon>
        <taxon>Comamonadaceae</taxon>
        <taxon>Caenimonas</taxon>
    </lineage>
</organism>
<gene>
    <name evidence="3" type="ORF">GHT07_04540</name>
</gene>
<proteinExistence type="predicted"/>
<dbReference type="RefSeq" id="WP_153583882.1">
    <property type="nucleotide sequence ID" value="NZ_WJBU01000004.1"/>
</dbReference>
<evidence type="ECO:0000313" key="3">
    <source>
        <dbReference type="EMBL" id="MRD46531.1"/>
    </source>
</evidence>
<keyword evidence="2" id="KW-0472">Membrane</keyword>
<evidence type="ECO:0008006" key="5">
    <source>
        <dbReference type="Google" id="ProtNLM"/>
    </source>
</evidence>